<evidence type="ECO:0000313" key="1">
    <source>
        <dbReference type="EMBL" id="KAK0050587.1"/>
    </source>
</evidence>
<keyword evidence="2" id="KW-1185">Reference proteome</keyword>
<evidence type="ECO:0000313" key="2">
    <source>
        <dbReference type="Proteomes" id="UP001233172"/>
    </source>
</evidence>
<organism evidence="1 2">
    <name type="scientific">Biomphalaria pfeifferi</name>
    <name type="common">Bloodfluke planorb</name>
    <name type="synonym">Freshwater snail</name>
    <dbReference type="NCBI Taxonomy" id="112525"/>
    <lineage>
        <taxon>Eukaryota</taxon>
        <taxon>Metazoa</taxon>
        <taxon>Spiralia</taxon>
        <taxon>Lophotrochozoa</taxon>
        <taxon>Mollusca</taxon>
        <taxon>Gastropoda</taxon>
        <taxon>Heterobranchia</taxon>
        <taxon>Euthyneura</taxon>
        <taxon>Panpulmonata</taxon>
        <taxon>Hygrophila</taxon>
        <taxon>Lymnaeoidea</taxon>
        <taxon>Planorbidae</taxon>
        <taxon>Biomphalaria</taxon>
    </lineage>
</organism>
<reference evidence="1" key="1">
    <citation type="journal article" date="2023" name="PLoS Negl. Trop. Dis.">
        <title>A genome sequence for Biomphalaria pfeifferi, the major vector snail for the human-infecting parasite Schistosoma mansoni.</title>
        <authorList>
            <person name="Bu L."/>
            <person name="Lu L."/>
            <person name="Laidemitt M.R."/>
            <person name="Zhang S.M."/>
            <person name="Mutuku M."/>
            <person name="Mkoji G."/>
            <person name="Steinauer M."/>
            <person name="Loker E.S."/>
        </authorList>
    </citation>
    <scope>NUCLEOTIDE SEQUENCE</scope>
    <source>
        <strain evidence="1">KasaAsao</strain>
    </source>
</reference>
<reference evidence="1" key="2">
    <citation type="submission" date="2023-04" db="EMBL/GenBank/DDBJ databases">
        <authorList>
            <person name="Bu L."/>
            <person name="Lu L."/>
            <person name="Laidemitt M.R."/>
            <person name="Zhang S.M."/>
            <person name="Mutuku M."/>
            <person name="Mkoji G."/>
            <person name="Steinauer M."/>
            <person name="Loker E.S."/>
        </authorList>
    </citation>
    <scope>NUCLEOTIDE SEQUENCE</scope>
    <source>
        <strain evidence="1">KasaAsao</strain>
        <tissue evidence="1">Whole Snail</tissue>
    </source>
</reference>
<gene>
    <name evidence="1" type="ORF">Bpfe_019924</name>
</gene>
<proteinExistence type="predicted"/>
<name>A0AAD8BAC2_BIOPF</name>
<dbReference type="EMBL" id="JASAOG010000112">
    <property type="protein sequence ID" value="KAK0050587.1"/>
    <property type="molecule type" value="Genomic_DNA"/>
</dbReference>
<sequence>MKTETEACPDVDVEFNIIGIVYKPSVSLPALLDPVLPVCRLKKIISKILFYSTRRHGYKMAIVFDHIRDHYWFQLPSIRKKQQRELNR</sequence>
<dbReference type="AlphaFoldDB" id="A0AAD8BAC2"/>
<protein>
    <submittedName>
        <fullName evidence="1">Uncharacterized protein</fullName>
    </submittedName>
</protein>
<accession>A0AAD8BAC2</accession>
<comment type="caution">
    <text evidence="1">The sequence shown here is derived from an EMBL/GenBank/DDBJ whole genome shotgun (WGS) entry which is preliminary data.</text>
</comment>
<dbReference type="Proteomes" id="UP001233172">
    <property type="component" value="Unassembled WGS sequence"/>
</dbReference>